<evidence type="ECO:0000313" key="2">
    <source>
        <dbReference type="EMBL" id="MCE2055403.1"/>
    </source>
</evidence>
<evidence type="ECO:0000256" key="1">
    <source>
        <dbReference type="SAM" id="MobiDB-lite"/>
    </source>
</evidence>
<gene>
    <name evidence="2" type="ORF">HAX54_042528</name>
</gene>
<feature type="region of interest" description="Disordered" evidence="1">
    <location>
        <begin position="15"/>
        <end position="38"/>
    </location>
</feature>
<keyword evidence="3" id="KW-1185">Reference proteome</keyword>
<organism evidence="2 3">
    <name type="scientific">Datura stramonium</name>
    <name type="common">Jimsonweed</name>
    <name type="synonym">Common thornapple</name>
    <dbReference type="NCBI Taxonomy" id="4076"/>
    <lineage>
        <taxon>Eukaryota</taxon>
        <taxon>Viridiplantae</taxon>
        <taxon>Streptophyta</taxon>
        <taxon>Embryophyta</taxon>
        <taxon>Tracheophyta</taxon>
        <taxon>Spermatophyta</taxon>
        <taxon>Magnoliopsida</taxon>
        <taxon>eudicotyledons</taxon>
        <taxon>Gunneridae</taxon>
        <taxon>Pentapetalae</taxon>
        <taxon>asterids</taxon>
        <taxon>lamiids</taxon>
        <taxon>Solanales</taxon>
        <taxon>Solanaceae</taxon>
        <taxon>Solanoideae</taxon>
        <taxon>Datureae</taxon>
        <taxon>Datura</taxon>
    </lineage>
</organism>
<comment type="caution">
    <text evidence="2">The sequence shown here is derived from an EMBL/GenBank/DDBJ whole genome shotgun (WGS) entry which is preliminary data.</text>
</comment>
<accession>A0ABS8W1D6</accession>
<name>A0ABS8W1D6_DATST</name>
<proteinExistence type="predicted"/>
<dbReference type="Proteomes" id="UP000823775">
    <property type="component" value="Unassembled WGS sequence"/>
</dbReference>
<sequence>MSEYSNRKAFAVREKVSYPENEEECEGDIEDTKEEDNFGNDEEFEQEALKQDRDITIPNYVSINAIVSQASIAASLKIGLPNKSSSLLHSQS</sequence>
<reference evidence="2 3" key="1">
    <citation type="journal article" date="2021" name="BMC Genomics">
        <title>Datura genome reveals duplications of psychoactive alkaloid biosynthetic genes and high mutation rate following tissue culture.</title>
        <authorList>
            <person name="Rajewski A."/>
            <person name="Carter-House D."/>
            <person name="Stajich J."/>
            <person name="Litt A."/>
        </authorList>
    </citation>
    <scope>NUCLEOTIDE SEQUENCE [LARGE SCALE GENOMIC DNA]</scope>
    <source>
        <strain evidence="2">AR-01</strain>
    </source>
</reference>
<feature type="compositionally biased region" description="Acidic residues" evidence="1">
    <location>
        <begin position="20"/>
        <end position="38"/>
    </location>
</feature>
<protein>
    <submittedName>
        <fullName evidence="2">Uncharacterized protein</fullName>
    </submittedName>
</protein>
<dbReference type="EMBL" id="JACEIK010006271">
    <property type="protein sequence ID" value="MCE2055403.1"/>
    <property type="molecule type" value="Genomic_DNA"/>
</dbReference>
<evidence type="ECO:0000313" key="3">
    <source>
        <dbReference type="Proteomes" id="UP000823775"/>
    </source>
</evidence>